<accession>A0A8J3AVM3</accession>
<dbReference type="PANTHER" id="PTHR36973">
    <property type="entry name" value="SLL1456 PROTEIN-RELATED"/>
    <property type="match status" value="1"/>
</dbReference>
<gene>
    <name evidence="2" type="ORF">GCM10008066_26790</name>
</gene>
<dbReference type="NCBIfam" id="TIGR01444">
    <property type="entry name" value="fkbM_fam"/>
    <property type="match status" value="1"/>
</dbReference>
<feature type="domain" description="Methyltransferase FkbM" evidence="1">
    <location>
        <begin position="389"/>
        <end position="553"/>
    </location>
</feature>
<dbReference type="GO" id="GO:0008171">
    <property type="term" value="F:O-methyltransferase activity"/>
    <property type="evidence" value="ECO:0007669"/>
    <property type="project" value="TreeGrafter"/>
</dbReference>
<dbReference type="InterPro" id="IPR036086">
    <property type="entry name" value="ParB/Sulfiredoxin_sf"/>
</dbReference>
<evidence type="ECO:0000313" key="3">
    <source>
        <dbReference type="Proteomes" id="UP000642180"/>
    </source>
</evidence>
<dbReference type="Pfam" id="PF05050">
    <property type="entry name" value="Methyltransf_21"/>
    <property type="match status" value="1"/>
</dbReference>
<dbReference type="SUPFAM" id="SSF110849">
    <property type="entry name" value="ParB/Sulfiredoxin"/>
    <property type="match status" value="1"/>
</dbReference>
<dbReference type="AlphaFoldDB" id="A0A8J3AVM3"/>
<comment type="caution">
    <text evidence="2">The sequence shown here is derived from an EMBL/GenBank/DDBJ whole genome shotgun (WGS) entry which is preliminary data.</text>
</comment>
<dbReference type="InterPro" id="IPR053188">
    <property type="entry name" value="FkbM_Methyltransferase"/>
</dbReference>
<dbReference type="SUPFAM" id="SSF81901">
    <property type="entry name" value="HCP-like"/>
    <property type="match status" value="1"/>
</dbReference>
<dbReference type="InterPro" id="IPR006342">
    <property type="entry name" value="FkbM_mtfrase"/>
</dbReference>
<dbReference type="Gene3D" id="1.25.40.10">
    <property type="entry name" value="Tetratricopeptide repeat domain"/>
    <property type="match status" value="1"/>
</dbReference>
<dbReference type="Gene3D" id="3.40.50.150">
    <property type="entry name" value="Vaccinia Virus protein VP39"/>
    <property type="match status" value="1"/>
</dbReference>
<dbReference type="EMBL" id="BMDI01000003">
    <property type="protein sequence ID" value="GGI20994.1"/>
    <property type="molecule type" value="Genomic_DNA"/>
</dbReference>
<dbReference type="SUPFAM" id="SSF53335">
    <property type="entry name" value="S-adenosyl-L-methionine-dependent methyltransferases"/>
    <property type="match status" value="1"/>
</dbReference>
<reference evidence="3" key="1">
    <citation type="journal article" date="2019" name="Int. J. Syst. Evol. Microbiol.">
        <title>The Global Catalogue of Microorganisms (GCM) 10K type strain sequencing project: providing services to taxonomists for standard genome sequencing and annotation.</title>
        <authorList>
            <consortium name="The Broad Institute Genomics Platform"/>
            <consortium name="The Broad Institute Genome Sequencing Center for Infectious Disease"/>
            <person name="Wu L."/>
            <person name="Ma J."/>
        </authorList>
    </citation>
    <scope>NUCLEOTIDE SEQUENCE [LARGE SCALE GENOMIC DNA]</scope>
    <source>
        <strain evidence="3">CCM 2767</strain>
    </source>
</reference>
<protein>
    <recommendedName>
        <fullName evidence="1">Methyltransferase FkbM domain-containing protein</fullName>
    </recommendedName>
</protein>
<name>A0A8J3AVM3_9BURK</name>
<evidence type="ECO:0000259" key="1">
    <source>
        <dbReference type="Pfam" id="PF05050"/>
    </source>
</evidence>
<proteinExistence type="predicted"/>
<organism evidence="2 3">
    <name type="scientific">Oxalicibacterium faecigallinarum</name>
    <dbReference type="NCBI Taxonomy" id="573741"/>
    <lineage>
        <taxon>Bacteria</taxon>
        <taxon>Pseudomonadati</taxon>
        <taxon>Pseudomonadota</taxon>
        <taxon>Betaproteobacteria</taxon>
        <taxon>Burkholderiales</taxon>
        <taxon>Oxalobacteraceae</taxon>
        <taxon>Oxalicibacterium</taxon>
    </lineage>
</organism>
<sequence length="581" mass="66029">MLLLKQGKEKEAEAYLHQAVRLQPSNAQWHLELARLQRLHDRERAKKTYGIAQSLGSINAEFEVRALSEAPGAIEYLDPNEIWQTDRLDVAVKLLFARSLLNPAATKADIAHALYRRHILHRTNGVEPESSSKTSQEDYELCFQGLLASIQKNGFPDKFAIPIDCNNRILNGAHRLAAALALQLDRVPVVRMPPTWHALDWGMAWFLRHDFSPEEINLLLGLWADAHPDQIGLFVIEHWGSGVPEDCMHELHREFPLLAWRDLHPTVALTSLSHQETPPRGPWRYVLVNKREEATFRTFATSQNEKYAHRLHCRALSGDASLTWITQLLDEPTVASWHPESPSRASNASSIASWMRYGEQAKATAPLTQPNFLKWRNLQLLEDIHTVIDVGVANGTPDLFNHIKPKHVIFIEPVPLFKERIQALQMQFPSSQYFPVGLSSQDQESTINYRKDWPILTSLLKSSPLRDTGSEEIEQMPVSLRKLDTLFPEFQNIDGPILLKIDTEGYELEVLKGAVASLSKIKYLVLEVSVIERFEESYTCRELFAFLQEHNFILQTCLSASVDAEGFCRVIDAVFCNTSLS</sequence>
<dbReference type="InterPro" id="IPR011990">
    <property type="entry name" value="TPR-like_helical_dom_sf"/>
</dbReference>
<dbReference type="Proteomes" id="UP000642180">
    <property type="component" value="Unassembled WGS sequence"/>
</dbReference>
<dbReference type="PANTHER" id="PTHR36973:SF4">
    <property type="entry name" value="NODULATION PROTEIN"/>
    <property type="match status" value="1"/>
</dbReference>
<keyword evidence="3" id="KW-1185">Reference proteome</keyword>
<evidence type="ECO:0000313" key="2">
    <source>
        <dbReference type="EMBL" id="GGI20994.1"/>
    </source>
</evidence>
<dbReference type="InterPro" id="IPR029063">
    <property type="entry name" value="SAM-dependent_MTases_sf"/>
</dbReference>